<dbReference type="InterPro" id="IPR011059">
    <property type="entry name" value="Metal-dep_hydrolase_composite"/>
</dbReference>
<feature type="binding site" evidence="7">
    <location>
        <position position="284"/>
    </location>
    <ligand>
        <name>substrate</name>
    </ligand>
</feature>
<dbReference type="UniPathway" id="UPA00070">
    <property type="reaction ID" value="UER00117"/>
</dbReference>
<keyword evidence="11" id="KW-1185">Reference proteome</keyword>
<keyword evidence="4 7" id="KW-0378">Hydrolase</keyword>
<dbReference type="InterPro" id="IPR024403">
    <property type="entry name" value="DHOase_cat"/>
</dbReference>
<dbReference type="InterPro" id="IPR002195">
    <property type="entry name" value="Dihydroorotase_CS"/>
</dbReference>
<feature type="binding site" evidence="7">
    <location>
        <position position="311"/>
    </location>
    <ligand>
        <name>Zn(2+)</name>
        <dbReference type="ChEBI" id="CHEBI:29105"/>
        <label>1</label>
    </ligand>
</feature>
<evidence type="ECO:0000256" key="3">
    <source>
        <dbReference type="ARBA" id="ARBA00022723"/>
    </source>
</evidence>
<dbReference type="Proteomes" id="UP000192418">
    <property type="component" value="Unassembled WGS sequence"/>
</dbReference>
<feature type="binding site" evidence="7">
    <location>
        <begin position="329"/>
        <end position="330"/>
    </location>
    <ligand>
        <name>substrate</name>
    </ligand>
</feature>
<dbReference type="Gene3D" id="2.30.40.10">
    <property type="entry name" value="Urease, subunit C, domain 1"/>
    <property type="match status" value="1"/>
</dbReference>
<dbReference type="PROSITE" id="PS00482">
    <property type="entry name" value="DIHYDROOROTASE_1"/>
    <property type="match status" value="1"/>
</dbReference>
<dbReference type="InterPro" id="IPR013108">
    <property type="entry name" value="Amidohydro_3"/>
</dbReference>
<comment type="pathway">
    <text evidence="7">Pyrimidine metabolism; UMP biosynthesis via de novo pathway; (S)-dihydroorotate from bicarbonate: step 3/3.</text>
</comment>
<dbReference type="OrthoDB" id="9803027at2"/>
<gene>
    <name evidence="7" type="primary">pyrC</name>
    <name evidence="10" type="ORF">SAMN02746065_1123</name>
</gene>
<dbReference type="NCBIfam" id="TIGR00857">
    <property type="entry name" value="pyrC_multi"/>
    <property type="match status" value="1"/>
</dbReference>
<keyword evidence="5 7" id="KW-0862">Zinc</keyword>
<evidence type="ECO:0000256" key="1">
    <source>
        <dbReference type="ARBA" id="ARBA00002368"/>
    </source>
</evidence>
<evidence type="ECO:0000256" key="6">
    <source>
        <dbReference type="ARBA" id="ARBA00022975"/>
    </source>
</evidence>
<dbReference type="PROSITE" id="PS00483">
    <property type="entry name" value="DIHYDROOROTASE_2"/>
    <property type="match status" value="1"/>
</dbReference>
<dbReference type="PANTHER" id="PTHR43668">
    <property type="entry name" value="ALLANTOINASE"/>
    <property type="match status" value="1"/>
</dbReference>
<feature type="binding site" evidence="7">
    <location>
        <position position="100"/>
    </location>
    <ligand>
        <name>substrate</name>
    </ligand>
</feature>
<feature type="binding site" evidence="7">
    <location>
        <position position="158"/>
    </location>
    <ligand>
        <name>Zn(2+)</name>
        <dbReference type="ChEBI" id="CHEBI:29105"/>
        <label>2</label>
    </ligand>
</feature>
<dbReference type="RefSeq" id="WP_084069617.1">
    <property type="nucleotide sequence ID" value="NZ_FWXY01000012.1"/>
</dbReference>
<comment type="cofactor">
    <cofactor evidence="7">
        <name>Zn(2+)</name>
        <dbReference type="ChEBI" id="CHEBI:29105"/>
    </cofactor>
    <text evidence="7">Binds 2 Zn(2+) ions per subunit.</text>
</comment>
<name>A0A1W2CF59_9BACT</name>
<evidence type="ECO:0000313" key="10">
    <source>
        <dbReference type="EMBL" id="SMC83532.1"/>
    </source>
</evidence>
<dbReference type="AlphaFoldDB" id="A0A1W2CF59"/>
<keyword evidence="3 7" id="KW-0479">Metal-binding</keyword>
<evidence type="ECO:0000256" key="5">
    <source>
        <dbReference type="ARBA" id="ARBA00022833"/>
    </source>
</evidence>
<dbReference type="Gene3D" id="3.20.20.140">
    <property type="entry name" value="Metal-dependent hydrolases"/>
    <property type="match status" value="1"/>
</dbReference>
<evidence type="ECO:0000259" key="9">
    <source>
        <dbReference type="Pfam" id="PF12890"/>
    </source>
</evidence>
<feature type="domain" description="Amidohydrolase 3" evidence="8">
    <location>
        <begin position="308"/>
        <end position="426"/>
    </location>
</feature>
<comment type="similarity">
    <text evidence="2 7">Belongs to the metallo-dependent hydrolases superfamily. DHOase family. Class I DHOase subfamily.</text>
</comment>
<dbReference type="EMBL" id="FWXY01000012">
    <property type="protein sequence ID" value="SMC83532.1"/>
    <property type="molecule type" value="Genomic_DNA"/>
</dbReference>
<feature type="binding site" evidence="7">
    <location>
        <position position="68"/>
    </location>
    <ligand>
        <name>Zn(2+)</name>
        <dbReference type="ChEBI" id="CHEBI:29105"/>
        <label>1</label>
    </ligand>
</feature>
<dbReference type="GO" id="GO:0008270">
    <property type="term" value="F:zinc ion binding"/>
    <property type="evidence" value="ECO:0007669"/>
    <property type="project" value="UniProtKB-UniRule"/>
</dbReference>
<feature type="binding site" evidence="7">
    <location>
        <position position="185"/>
    </location>
    <ligand>
        <name>Zn(2+)</name>
        <dbReference type="ChEBI" id="CHEBI:29105"/>
        <label>2</label>
    </ligand>
</feature>
<comment type="catalytic activity">
    <reaction evidence="7">
        <text>(S)-dihydroorotate + H2O = N-carbamoyl-L-aspartate + H(+)</text>
        <dbReference type="Rhea" id="RHEA:24296"/>
        <dbReference type="ChEBI" id="CHEBI:15377"/>
        <dbReference type="ChEBI" id="CHEBI:15378"/>
        <dbReference type="ChEBI" id="CHEBI:30864"/>
        <dbReference type="ChEBI" id="CHEBI:32814"/>
        <dbReference type="EC" id="3.5.2.3"/>
    </reaction>
</comment>
<feature type="binding site" evidence="7">
    <location>
        <begin position="68"/>
        <end position="70"/>
    </location>
    <ligand>
        <name>substrate</name>
    </ligand>
</feature>
<dbReference type="HAMAP" id="MF_00220_B">
    <property type="entry name" value="PyrC_classI_B"/>
    <property type="match status" value="1"/>
</dbReference>
<reference evidence="10 11" key="1">
    <citation type="submission" date="2017-04" db="EMBL/GenBank/DDBJ databases">
        <authorList>
            <person name="Afonso C.L."/>
            <person name="Miller P.J."/>
            <person name="Scott M.A."/>
            <person name="Spackman E."/>
            <person name="Goraichik I."/>
            <person name="Dimitrov K.M."/>
            <person name="Suarez D.L."/>
            <person name="Swayne D.E."/>
        </authorList>
    </citation>
    <scope>NUCLEOTIDE SEQUENCE [LARGE SCALE GENOMIC DNA]</scope>
    <source>
        <strain evidence="10 11">DSM 3385</strain>
    </source>
</reference>
<dbReference type="EC" id="3.5.2.3" evidence="7"/>
<dbReference type="GO" id="GO:0006145">
    <property type="term" value="P:purine nucleobase catabolic process"/>
    <property type="evidence" value="ECO:0007669"/>
    <property type="project" value="TreeGrafter"/>
</dbReference>
<evidence type="ECO:0000256" key="2">
    <source>
        <dbReference type="ARBA" id="ARBA00010286"/>
    </source>
</evidence>
<feature type="domain" description="Dihydroorotase catalytic" evidence="9">
    <location>
        <begin position="56"/>
        <end position="244"/>
    </location>
</feature>
<evidence type="ECO:0000256" key="7">
    <source>
        <dbReference type="HAMAP-Rule" id="MF_00220"/>
    </source>
</evidence>
<sequence length="430" mass="46573">MLTRIKGAKIVDPGNVDGDYKDIIIRDGLIDALVEPDKELDATDTDEIKEIDATGMIAVPGLIDLHVHLREPGHEYKETIETGARAAVRGGFTTICPMPNTSPVNDNSQVTAYIVNKARDLGLCRILPVGAITRGLEGDTLAEYGDMKQKGMVAISDDGRPVADARVMRRAMEYANGLGLPVISHSEDLSLAREGSMNEGITATRLGIKGIPNAAESTMVMREIALAELTGARVHIAHVSCEESVDAIRHGKARGVKVTAETAPHYFTLTDEAVAQYDTHAKMNPPLRTEKDRQAIIEGLVDGTLDIIATDHAPHSPLEKEVEFDRAAFGIVGLETSLALSLELVQEEKLSLSRLIEKMSKNPAAILGIDNDLKPGNPADITLIDPEAYHTIDPDTFFSKGVNTPFVGFNVKGEAWMTLVQGRVVFEKEL</sequence>
<dbReference type="SUPFAM" id="SSF51556">
    <property type="entry name" value="Metallo-dependent hydrolases"/>
    <property type="match status" value="1"/>
</dbReference>
<dbReference type="STRING" id="1121400.SAMN02746065_1123"/>
<accession>A0A1W2CF59</accession>
<evidence type="ECO:0000256" key="4">
    <source>
        <dbReference type="ARBA" id="ARBA00022801"/>
    </source>
</evidence>
<dbReference type="InterPro" id="IPR050138">
    <property type="entry name" value="DHOase/Allantoinase_Hydrolase"/>
</dbReference>
<dbReference type="SUPFAM" id="SSF51338">
    <property type="entry name" value="Composite domain of metallo-dependent hydrolases"/>
    <property type="match status" value="1"/>
</dbReference>
<dbReference type="InterPro" id="IPR032466">
    <property type="entry name" value="Metal_Hydrolase"/>
</dbReference>
<dbReference type="Pfam" id="PF07969">
    <property type="entry name" value="Amidohydro_3"/>
    <property type="match status" value="1"/>
</dbReference>
<evidence type="ECO:0000259" key="8">
    <source>
        <dbReference type="Pfam" id="PF07969"/>
    </source>
</evidence>
<dbReference type="GO" id="GO:0005737">
    <property type="term" value="C:cytoplasm"/>
    <property type="evidence" value="ECO:0007669"/>
    <property type="project" value="TreeGrafter"/>
</dbReference>
<comment type="function">
    <text evidence="1 7">Catalyzes the reversible cyclization of carbamoyl aspartate to dihydroorotate.</text>
</comment>
<dbReference type="CDD" id="cd01317">
    <property type="entry name" value="DHOase_IIa"/>
    <property type="match status" value="1"/>
</dbReference>
<feature type="active site" evidence="7">
    <location>
        <position position="311"/>
    </location>
</feature>
<feature type="binding site" evidence="7">
    <location>
        <position position="158"/>
    </location>
    <ligand>
        <name>Zn(2+)</name>
        <dbReference type="ChEBI" id="CHEBI:29105"/>
        <label>1</label>
    </ligand>
</feature>
<dbReference type="InterPro" id="IPR004722">
    <property type="entry name" value="DHOase"/>
</dbReference>
<dbReference type="PANTHER" id="PTHR43668:SF2">
    <property type="entry name" value="ALLANTOINASE"/>
    <property type="match status" value="1"/>
</dbReference>
<dbReference type="Pfam" id="PF12890">
    <property type="entry name" value="DHOase"/>
    <property type="match status" value="1"/>
</dbReference>
<dbReference type="GO" id="GO:0044205">
    <property type="term" value="P:'de novo' UMP biosynthetic process"/>
    <property type="evidence" value="ECO:0007669"/>
    <property type="project" value="UniProtKB-UniRule"/>
</dbReference>
<keyword evidence="6 7" id="KW-0665">Pyrimidine biosynthesis</keyword>
<dbReference type="GO" id="GO:0004151">
    <property type="term" value="F:dihydroorotase activity"/>
    <property type="evidence" value="ECO:0007669"/>
    <property type="project" value="UniProtKB-UniRule"/>
</dbReference>
<feature type="binding site" evidence="7">
    <location>
        <position position="238"/>
    </location>
    <ligand>
        <name>Zn(2+)</name>
        <dbReference type="ChEBI" id="CHEBI:29105"/>
        <label>2</label>
    </ligand>
</feature>
<dbReference type="GO" id="GO:0004038">
    <property type="term" value="F:allantoinase activity"/>
    <property type="evidence" value="ECO:0007669"/>
    <property type="project" value="TreeGrafter"/>
</dbReference>
<organism evidence="10 11">
    <name type="scientific">Desulfocicer vacuolatum DSM 3385</name>
    <dbReference type="NCBI Taxonomy" id="1121400"/>
    <lineage>
        <taxon>Bacteria</taxon>
        <taxon>Pseudomonadati</taxon>
        <taxon>Thermodesulfobacteriota</taxon>
        <taxon>Desulfobacteria</taxon>
        <taxon>Desulfobacterales</taxon>
        <taxon>Desulfobacteraceae</taxon>
        <taxon>Desulfocicer</taxon>
    </lineage>
</organism>
<feature type="binding site" evidence="7">
    <location>
        <position position="66"/>
    </location>
    <ligand>
        <name>Zn(2+)</name>
        <dbReference type="ChEBI" id="CHEBI:29105"/>
        <label>1</label>
    </ligand>
</feature>
<protein>
    <recommendedName>
        <fullName evidence="7">Dihydroorotase</fullName>
        <shortName evidence="7">DHOase</shortName>
        <ecNumber evidence="7">3.5.2.3</ecNumber>
    </recommendedName>
</protein>
<feature type="binding site" evidence="7">
    <location>
        <position position="315"/>
    </location>
    <ligand>
        <name>substrate</name>
    </ligand>
</feature>
<evidence type="ECO:0000313" key="11">
    <source>
        <dbReference type="Proteomes" id="UP000192418"/>
    </source>
</evidence>
<proteinExistence type="inferred from homology"/>